<evidence type="ECO:0000313" key="12">
    <source>
        <dbReference type="Proteomes" id="UP000054266"/>
    </source>
</evidence>
<dbReference type="GO" id="GO:0000785">
    <property type="term" value="C:chromatin"/>
    <property type="evidence" value="ECO:0007669"/>
    <property type="project" value="TreeGrafter"/>
</dbReference>
<dbReference type="SUPFAM" id="SSF57667">
    <property type="entry name" value="beta-beta-alpha zinc fingers"/>
    <property type="match status" value="1"/>
</dbReference>
<dbReference type="InterPro" id="IPR036236">
    <property type="entry name" value="Znf_C2H2_sf"/>
</dbReference>
<evidence type="ECO:0000256" key="7">
    <source>
        <dbReference type="ARBA" id="ARBA00023242"/>
    </source>
</evidence>
<dbReference type="STRING" id="5601.A0A0D2D8L3"/>
<feature type="compositionally biased region" description="Polar residues" evidence="9">
    <location>
        <begin position="52"/>
        <end position="64"/>
    </location>
</feature>
<evidence type="ECO:0000256" key="9">
    <source>
        <dbReference type="SAM" id="MobiDB-lite"/>
    </source>
</evidence>
<dbReference type="GO" id="GO:0000981">
    <property type="term" value="F:DNA-binding transcription factor activity, RNA polymerase II-specific"/>
    <property type="evidence" value="ECO:0007669"/>
    <property type="project" value="InterPro"/>
</dbReference>
<keyword evidence="2" id="KW-0479">Metal-binding</keyword>
<evidence type="ECO:0000256" key="3">
    <source>
        <dbReference type="ARBA" id="ARBA00022737"/>
    </source>
</evidence>
<dbReference type="GO" id="GO:0005634">
    <property type="term" value="C:nucleus"/>
    <property type="evidence" value="ECO:0007669"/>
    <property type="project" value="UniProtKB-SubCell"/>
</dbReference>
<name>A0A0D2D8L3_9EURO</name>
<evidence type="ECO:0000256" key="6">
    <source>
        <dbReference type="ARBA" id="ARBA00023125"/>
    </source>
</evidence>
<feature type="domain" description="C2H2-type" evidence="10">
    <location>
        <begin position="30"/>
        <end position="57"/>
    </location>
</feature>
<feature type="domain" description="C2H2-type" evidence="10">
    <location>
        <begin position="2"/>
        <end position="29"/>
    </location>
</feature>
<feature type="region of interest" description="Disordered" evidence="9">
    <location>
        <begin position="49"/>
        <end position="105"/>
    </location>
</feature>
<accession>A0A0D2D8L3</accession>
<dbReference type="EMBL" id="KN846956">
    <property type="protein sequence ID" value="KIW73911.1"/>
    <property type="molecule type" value="Genomic_DNA"/>
</dbReference>
<evidence type="ECO:0000256" key="1">
    <source>
        <dbReference type="ARBA" id="ARBA00004123"/>
    </source>
</evidence>
<dbReference type="FunFam" id="3.30.160.60:FF:000045">
    <property type="entry name" value="ZFP69 zinc finger protein B"/>
    <property type="match status" value="1"/>
</dbReference>
<dbReference type="InterPro" id="IPR013087">
    <property type="entry name" value="Znf_C2H2_type"/>
</dbReference>
<keyword evidence="12" id="KW-1185">Reference proteome</keyword>
<dbReference type="HOGENOM" id="CLU_1219565_0_0_1"/>
<dbReference type="Pfam" id="PF00096">
    <property type="entry name" value="zf-C2H2"/>
    <property type="match status" value="2"/>
</dbReference>
<dbReference type="PANTHER" id="PTHR40626">
    <property type="entry name" value="MIP31509P"/>
    <property type="match status" value="1"/>
</dbReference>
<comment type="subcellular location">
    <subcellularLocation>
        <location evidence="1">Nucleus</location>
    </subcellularLocation>
</comment>
<evidence type="ECO:0000256" key="4">
    <source>
        <dbReference type="ARBA" id="ARBA00022771"/>
    </source>
</evidence>
<gene>
    <name evidence="11" type="ORF">PV04_01990</name>
</gene>
<proteinExistence type="predicted"/>
<dbReference type="GO" id="GO:0008270">
    <property type="term" value="F:zinc ion binding"/>
    <property type="evidence" value="ECO:0007669"/>
    <property type="project" value="UniProtKB-KW"/>
</dbReference>
<dbReference type="PANTHER" id="PTHR40626:SF13">
    <property type="entry name" value="RESPIRATION FACTOR 2-RELATED"/>
    <property type="match status" value="1"/>
</dbReference>
<evidence type="ECO:0000256" key="2">
    <source>
        <dbReference type="ARBA" id="ARBA00022723"/>
    </source>
</evidence>
<sequence>MYQCTVCSRSFKRNEHLTRHKRSHVADRPFTCPICVRSFTRQDSLLRHLSSHAKSPTRSSQLRQGSKADESDQVYASVEEDSQVLPDTTPLPEPRRSNPDPTGAASVLTKIDSISSANIEDETDIDVPPELIGNHENLAVVQPNNNEHCINTSIELHSPLGGASDHAHAMGSAQTYDSPGPNYDADIVYRRHSARSPSRPDLLDCPEALYSDRVDVHARKWLKDFCS</sequence>
<keyword evidence="4 8" id="KW-0863">Zinc-finger</keyword>
<evidence type="ECO:0000256" key="5">
    <source>
        <dbReference type="ARBA" id="ARBA00022833"/>
    </source>
</evidence>
<dbReference type="PROSITE" id="PS50157">
    <property type="entry name" value="ZINC_FINGER_C2H2_2"/>
    <property type="match status" value="2"/>
</dbReference>
<dbReference type="SMART" id="SM00355">
    <property type="entry name" value="ZnF_C2H2"/>
    <property type="match status" value="2"/>
</dbReference>
<dbReference type="InterPro" id="IPR051059">
    <property type="entry name" value="VerF-like"/>
</dbReference>
<keyword evidence="5" id="KW-0862">Zinc</keyword>
<dbReference type="PROSITE" id="PS00028">
    <property type="entry name" value="ZINC_FINGER_C2H2_1"/>
    <property type="match status" value="2"/>
</dbReference>
<keyword evidence="7" id="KW-0539">Nucleus</keyword>
<dbReference type="GO" id="GO:0000978">
    <property type="term" value="F:RNA polymerase II cis-regulatory region sequence-specific DNA binding"/>
    <property type="evidence" value="ECO:0007669"/>
    <property type="project" value="InterPro"/>
</dbReference>
<dbReference type="AlphaFoldDB" id="A0A0D2D8L3"/>
<protein>
    <recommendedName>
        <fullName evidence="10">C2H2-type domain-containing protein</fullName>
    </recommendedName>
</protein>
<dbReference type="Proteomes" id="UP000054266">
    <property type="component" value="Unassembled WGS sequence"/>
</dbReference>
<dbReference type="FunFam" id="3.30.160.60:FF:000065">
    <property type="entry name" value="B-cell CLL/lymphoma 6, member B"/>
    <property type="match status" value="1"/>
</dbReference>
<keyword evidence="3" id="KW-0677">Repeat</keyword>
<evidence type="ECO:0000256" key="8">
    <source>
        <dbReference type="PROSITE-ProRule" id="PRU00042"/>
    </source>
</evidence>
<evidence type="ECO:0000313" key="11">
    <source>
        <dbReference type="EMBL" id="KIW73911.1"/>
    </source>
</evidence>
<evidence type="ECO:0000259" key="10">
    <source>
        <dbReference type="PROSITE" id="PS50157"/>
    </source>
</evidence>
<reference evidence="11 12" key="1">
    <citation type="submission" date="2015-01" db="EMBL/GenBank/DDBJ databases">
        <title>The Genome Sequence of Capronia semiimmersa CBS27337.</title>
        <authorList>
            <consortium name="The Broad Institute Genomics Platform"/>
            <person name="Cuomo C."/>
            <person name="de Hoog S."/>
            <person name="Gorbushina A."/>
            <person name="Stielow B."/>
            <person name="Teixiera M."/>
            <person name="Abouelleil A."/>
            <person name="Chapman S.B."/>
            <person name="Priest M."/>
            <person name="Young S.K."/>
            <person name="Wortman J."/>
            <person name="Nusbaum C."/>
            <person name="Birren B."/>
        </authorList>
    </citation>
    <scope>NUCLEOTIDE SEQUENCE [LARGE SCALE GENOMIC DNA]</scope>
    <source>
        <strain evidence="11 12">CBS 27337</strain>
    </source>
</reference>
<dbReference type="Gene3D" id="3.30.160.60">
    <property type="entry name" value="Classic Zinc Finger"/>
    <property type="match status" value="2"/>
</dbReference>
<keyword evidence="6" id="KW-0238">DNA-binding</keyword>
<organism evidence="11 12">
    <name type="scientific">Phialophora macrospora</name>
    <dbReference type="NCBI Taxonomy" id="1851006"/>
    <lineage>
        <taxon>Eukaryota</taxon>
        <taxon>Fungi</taxon>
        <taxon>Dikarya</taxon>
        <taxon>Ascomycota</taxon>
        <taxon>Pezizomycotina</taxon>
        <taxon>Eurotiomycetes</taxon>
        <taxon>Chaetothyriomycetidae</taxon>
        <taxon>Chaetothyriales</taxon>
        <taxon>Herpotrichiellaceae</taxon>
        <taxon>Phialophora</taxon>
    </lineage>
</organism>